<keyword evidence="4" id="KW-0511">Multifunctional enzyme</keyword>
<dbReference type="STRING" id="158607.A0A2P5HEX6"/>
<dbReference type="Pfam" id="PF21089">
    <property type="entry name" value="PKS_DH_N"/>
    <property type="match status" value="1"/>
</dbReference>
<evidence type="ECO:0000256" key="5">
    <source>
        <dbReference type="PROSITE-ProRule" id="PRU01363"/>
    </source>
</evidence>
<organism evidence="8 9">
    <name type="scientific">Diaporthe helianthi</name>
    <dbReference type="NCBI Taxonomy" id="158607"/>
    <lineage>
        <taxon>Eukaryota</taxon>
        <taxon>Fungi</taxon>
        <taxon>Dikarya</taxon>
        <taxon>Ascomycota</taxon>
        <taxon>Pezizomycotina</taxon>
        <taxon>Sordariomycetes</taxon>
        <taxon>Sordariomycetidae</taxon>
        <taxon>Diaporthales</taxon>
        <taxon>Diaporthaceae</taxon>
        <taxon>Diaporthe</taxon>
    </lineage>
</organism>
<evidence type="ECO:0000313" key="8">
    <source>
        <dbReference type="EMBL" id="POS68800.1"/>
    </source>
</evidence>
<evidence type="ECO:0000256" key="2">
    <source>
        <dbReference type="ARBA" id="ARBA00022553"/>
    </source>
</evidence>
<protein>
    <submittedName>
        <fullName evidence="8">Polyketide synthase</fullName>
    </submittedName>
</protein>
<dbReference type="InterPro" id="IPR014043">
    <property type="entry name" value="Acyl_transferase_dom"/>
</dbReference>
<name>A0A2P5HEX6_DIAHE</name>
<dbReference type="SMART" id="SM00827">
    <property type="entry name" value="PKS_AT"/>
    <property type="match status" value="1"/>
</dbReference>
<dbReference type="InterPro" id="IPR049552">
    <property type="entry name" value="PKS_DH_N"/>
</dbReference>
<dbReference type="PANTHER" id="PTHR43775:SF20">
    <property type="entry name" value="HYBRID PKS-NRPS SYNTHETASE APDA"/>
    <property type="match status" value="1"/>
</dbReference>
<sequence length="892" mass="96748">MGQHVAKHPGLSLSNLAYTLSERRSVFPFRTAFSADSMGDLVDQLANFAEVQDTELPIARVTEKRNILGVFTGQGAQWAGMARELIKEVAWVSSGLDRLEGYLADLPPADRPSWSLREQILADKTTTRLADAAVSQPLCTAVQILLTDLLHAAGVRFSAVVGHSSGEIACAYAAGVLSARDAMVVAYYRGLHSGLAGSPSGQPGAMMAVATTAEDAEDICSLPQFSGRLCVAARNSLESVTLSGDADAIQEAKIVFADEDKFARELRVDKAYHSHHMMPCSEPYYQSLRNAGVHARTPSETCKWFSSVHDGALVADNVAKGPLSGQYWCDNLTSQVKFASALQAAVEASSTGAYVVLENCRTTFTSALGELWKNGAEAMVSCTSLEQKLAEATGGFYHPKLATDLPAYQWDHDRVFWHESRRSKLLRNRSEPGHSLLGTLSPDSTDSDLLWHNVIKMSTLPWLHGHAVQGQVVFPAAGYVALAIEAALRAPGFSTTGTAPSLIELQNVEIGRAITFSNERSAVEVLFSLHRETRESTSDKSSIVTATFRIHSSPVDGSTSFNAAGQVVITYAGGDRTSRLPRQGDAPEYLVSIKEEEFYSRLAQQGYEYSGPFKGLSDMSRKCGEGRGRVRKPEQSADPNSSLLVHPGLLDAAFQSVFLALSFPGDGALWTLHVPVSIDQLLVDVGAWMANADTHLAFDSQITSSSSETGMTGDIEMYSKDGSYGLLHLEGFRAVPLAAASAQDDIHLVFGTQTGPAFPDGGLAVGSDVATEEERAVARVMERISCFYLRQMTQDITPDQEASAAWHHQLFMKFARHIGAEVSAGRHPYARKEWLSDTKQSLAMAMEPYKERVEVRLACTIGENIKQAIRGETHIIAPMRQDGLLDEYVGIF</sequence>
<accession>A0A2P5HEX6</accession>
<dbReference type="OrthoDB" id="4920000at2759"/>
<evidence type="ECO:0000259" key="7">
    <source>
        <dbReference type="PROSITE" id="PS52019"/>
    </source>
</evidence>
<dbReference type="InterPro" id="IPR042104">
    <property type="entry name" value="PKS_dehydratase_sf"/>
</dbReference>
<dbReference type="Gene3D" id="3.40.366.10">
    <property type="entry name" value="Malonyl-Coenzyme A Acyl Carrier Protein, domain 2"/>
    <property type="match status" value="1"/>
</dbReference>
<keyword evidence="3" id="KW-0808">Transferase</keyword>
<dbReference type="Proteomes" id="UP000094444">
    <property type="component" value="Unassembled WGS sequence"/>
</dbReference>
<evidence type="ECO:0000256" key="1">
    <source>
        <dbReference type="ARBA" id="ARBA00022450"/>
    </source>
</evidence>
<dbReference type="SUPFAM" id="SSF55048">
    <property type="entry name" value="Probable ACP-binding domain of malonyl-CoA ACP transacylase"/>
    <property type="match status" value="1"/>
</dbReference>
<feature type="active site" description="Proton acceptor; for dehydratase activity" evidence="5">
    <location>
        <position position="466"/>
    </location>
</feature>
<dbReference type="InterPro" id="IPR016036">
    <property type="entry name" value="Malonyl_transacylase_ACP-bd"/>
</dbReference>
<dbReference type="InterPro" id="IPR049551">
    <property type="entry name" value="PKS_DH_C"/>
</dbReference>
<keyword evidence="2" id="KW-0597">Phosphoprotein</keyword>
<dbReference type="InParanoid" id="A0A2P5HEX6"/>
<dbReference type="EMBL" id="MAVT02003141">
    <property type="protein sequence ID" value="POS68800.1"/>
    <property type="molecule type" value="Genomic_DNA"/>
</dbReference>
<dbReference type="GO" id="GO:0006633">
    <property type="term" value="P:fatty acid biosynthetic process"/>
    <property type="evidence" value="ECO:0007669"/>
    <property type="project" value="TreeGrafter"/>
</dbReference>
<dbReference type="InterPro" id="IPR001227">
    <property type="entry name" value="Ac_transferase_dom_sf"/>
</dbReference>
<dbReference type="PROSITE" id="PS52019">
    <property type="entry name" value="PKS_MFAS_DH"/>
    <property type="match status" value="1"/>
</dbReference>
<dbReference type="GO" id="GO:0044550">
    <property type="term" value="P:secondary metabolite biosynthetic process"/>
    <property type="evidence" value="ECO:0007669"/>
    <property type="project" value="TreeGrafter"/>
</dbReference>
<dbReference type="SUPFAM" id="SSF52151">
    <property type="entry name" value="FabD/lysophospholipase-like"/>
    <property type="match status" value="1"/>
</dbReference>
<dbReference type="InterPro" id="IPR016035">
    <property type="entry name" value="Acyl_Trfase/lysoPLipase"/>
</dbReference>
<keyword evidence="1" id="KW-0596">Phosphopantetheine</keyword>
<evidence type="ECO:0000313" key="9">
    <source>
        <dbReference type="Proteomes" id="UP000094444"/>
    </source>
</evidence>
<evidence type="ECO:0000256" key="3">
    <source>
        <dbReference type="ARBA" id="ARBA00022679"/>
    </source>
</evidence>
<feature type="domain" description="PKS/mFAS DH" evidence="7">
    <location>
        <begin position="434"/>
        <end position="743"/>
    </location>
</feature>
<comment type="caution">
    <text evidence="8">The sequence shown here is derived from an EMBL/GenBank/DDBJ whole genome shotgun (WGS) entry which is preliminary data.</text>
</comment>
<evidence type="ECO:0000256" key="4">
    <source>
        <dbReference type="ARBA" id="ARBA00023268"/>
    </source>
</evidence>
<proteinExistence type="predicted"/>
<feature type="compositionally biased region" description="Basic and acidic residues" evidence="6">
    <location>
        <begin position="620"/>
        <end position="635"/>
    </location>
</feature>
<dbReference type="AlphaFoldDB" id="A0A2P5HEX6"/>
<dbReference type="Pfam" id="PF14765">
    <property type="entry name" value="PS-DH"/>
    <property type="match status" value="1"/>
</dbReference>
<feature type="region of interest" description="Disordered" evidence="6">
    <location>
        <begin position="620"/>
        <end position="639"/>
    </location>
</feature>
<dbReference type="InterPro" id="IPR049900">
    <property type="entry name" value="PKS_mFAS_DH"/>
</dbReference>
<feature type="region of interest" description="C-terminal hotdog fold" evidence="5">
    <location>
        <begin position="590"/>
        <end position="743"/>
    </location>
</feature>
<reference evidence="8" key="1">
    <citation type="submission" date="2017-09" db="EMBL/GenBank/DDBJ databases">
        <title>Polyketide synthases of a Diaporthe helianthi virulent isolate.</title>
        <authorList>
            <person name="Baroncelli R."/>
        </authorList>
    </citation>
    <scope>NUCLEOTIDE SEQUENCE [LARGE SCALE GENOMIC DNA]</scope>
    <source>
        <strain evidence="8">7/96</strain>
    </source>
</reference>
<dbReference type="Gene3D" id="3.10.129.110">
    <property type="entry name" value="Polyketide synthase dehydratase"/>
    <property type="match status" value="1"/>
</dbReference>
<evidence type="ECO:0000256" key="6">
    <source>
        <dbReference type="SAM" id="MobiDB-lite"/>
    </source>
</evidence>
<dbReference type="SMART" id="SM00826">
    <property type="entry name" value="PKS_DH"/>
    <property type="match status" value="1"/>
</dbReference>
<gene>
    <name evidence="8" type="ORF">DHEL01_v212806</name>
</gene>
<dbReference type="GO" id="GO:0004312">
    <property type="term" value="F:fatty acid synthase activity"/>
    <property type="evidence" value="ECO:0007669"/>
    <property type="project" value="TreeGrafter"/>
</dbReference>
<keyword evidence="9" id="KW-1185">Reference proteome</keyword>
<feature type="region of interest" description="N-terminal hotdog fold" evidence="5">
    <location>
        <begin position="434"/>
        <end position="574"/>
    </location>
</feature>
<dbReference type="InterPro" id="IPR050091">
    <property type="entry name" value="PKS_NRPS_Biosynth_Enz"/>
</dbReference>
<dbReference type="InterPro" id="IPR020807">
    <property type="entry name" value="PKS_DH"/>
</dbReference>
<dbReference type="Pfam" id="PF00698">
    <property type="entry name" value="Acyl_transf_1"/>
    <property type="match status" value="1"/>
</dbReference>
<dbReference type="PANTHER" id="PTHR43775">
    <property type="entry name" value="FATTY ACID SYNTHASE"/>
    <property type="match status" value="1"/>
</dbReference>
<feature type="active site" description="Proton donor; for dehydratase activity" evidence="5">
    <location>
        <position position="651"/>
    </location>
</feature>
<dbReference type="Pfam" id="PF22621">
    <property type="entry name" value="CurL-like_PKS_C"/>
    <property type="match status" value="1"/>
</dbReference>
<dbReference type="Gene3D" id="3.30.70.250">
    <property type="entry name" value="Malonyl-CoA ACP transacylase, ACP-binding"/>
    <property type="match status" value="1"/>
</dbReference>